<name>A0ABX7QCP9_9FLAO</name>
<accession>A0ABX7QCP9</accession>
<protein>
    <submittedName>
        <fullName evidence="1">Uncharacterized protein</fullName>
    </submittedName>
</protein>
<dbReference type="Proteomes" id="UP000663440">
    <property type="component" value="Chromosome"/>
</dbReference>
<evidence type="ECO:0000313" key="2">
    <source>
        <dbReference type="Proteomes" id="UP000663440"/>
    </source>
</evidence>
<organism evidence="1 2">
    <name type="scientific">Flavobacterium endoglycinae</name>
    <dbReference type="NCBI Taxonomy" id="2816357"/>
    <lineage>
        <taxon>Bacteria</taxon>
        <taxon>Pseudomonadati</taxon>
        <taxon>Bacteroidota</taxon>
        <taxon>Flavobacteriia</taxon>
        <taxon>Flavobacteriales</taxon>
        <taxon>Flavobacteriaceae</taxon>
        <taxon>Flavobacterium</taxon>
    </lineage>
</organism>
<dbReference type="RefSeq" id="WP_207295486.1">
    <property type="nucleotide sequence ID" value="NZ_CP071448.1"/>
</dbReference>
<dbReference type="EMBL" id="CP071448">
    <property type="protein sequence ID" value="QSW88283.1"/>
    <property type="molecule type" value="Genomic_DNA"/>
</dbReference>
<reference evidence="1 2" key="1">
    <citation type="submission" date="2021-03" db="EMBL/GenBank/DDBJ databases">
        <title>Flavobacterium kribbensis sp. nov, an endophytic bacteria, isolated from soybean.</title>
        <authorList>
            <person name="Lee J."/>
            <person name="Seo J."/>
        </authorList>
    </citation>
    <scope>NUCLEOTIDE SEQUENCE [LARGE SCALE GENOMIC DNA]</scope>
    <source>
        <strain evidence="1 2">BB8</strain>
    </source>
</reference>
<evidence type="ECO:0000313" key="1">
    <source>
        <dbReference type="EMBL" id="QSW88283.1"/>
    </source>
</evidence>
<sequence length="138" mass="16580">MKSNQTNFLRITNQFSVDEFEKVKGFILEKGNRKTYRNYDNHNPYYNFGKFEAYLGADIGQQNLYNKTDLSDFNELTLKDENHYYKIIIVRKGDIQASKKWILKGMQENEVYYTDAYQESIKEIPNLLLEYFNLLRKM</sequence>
<gene>
    <name evidence="1" type="ORF">J0383_18710</name>
</gene>
<keyword evidence="2" id="KW-1185">Reference proteome</keyword>
<proteinExistence type="predicted"/>